<keyword evidence="4" id="KW-0472">Membrane</keyword>
<feature type="transmembrane region" description="Helical" evidence="4">
    <location>
        <begin position="26"/>
        <end position="47"/>
    </location>
</feature>
<dbReference type="GO" id="GO:0005829">
    <property type="term" value="C:cytosol"/>
    <property type="evidence" value="ECO:0007669"/>
    <property type="project" value="TreeGrafter"/>
</dbReference>
<dbReference type="PANTHER" id="PTHR11361">
    <property type="entry name" value="DNA MISMATCH REPAIR PROTEIN MUTS FAMILY MEMBER"/>
    <property type="match status" value="1"/>
</dbReference>
<dbReference type="RefSeq" id="WP_055183502.1">
    <property type="nucleotide sequence ID" value="NZ_CABHIH010000002.1"/>
</dbReference>
<dbReference type="InterPro" id="IPR000432">
    <property type="entry name" value="DNA_mismatch_repair_MutS_C"/>
</dbReference>
<dbReference type="CDD" id="cd03283">
    <property type="entry name" value="ABC_MutS-like"/>
    <property type="match status" value="1"/>
</dbReference>
<dbReference type="EMBL" id="MAPZ01000019">
    <property type="protein sequence ID" value="OBY10857.1"/>
    <property type="molecule type" value="Genomic_DNA"/>
</dbReference>
<evidence type="ECO:0000256" key="3">
    <source>
        <dbReference type="ARBA" id="ARBA00023125"/>
    </source>
</evidence>
<dbReference type="SUPFAM" id="SSF48334">
    <property type="entry name" value="DNA repair protein MutS, domain III"/>
    <property type="match status" value="1"/>
</dbReference>
<feature type="transmembrane region" description="Helical" evidence="4">
    <location>
        <begin position="214"/>
        <end position="236"/>
    </location>
</feature>
<dbReference type="AlphaFoldDB" id="A0A174QRW2"/>
<comment type="caution">
    <text evidence="6">The sequence shown here is derived from an EMBL/GenBank/DDBJ whole genome shotgun (WGS) entry which is preliminary data.</text>
</comment>
<accession>A0A174QRW2</accession>
<keyword evidence="1" id="KW-0547">Nucleotide-binding</keyword>
<proteinExistence type="predicted"/>
<sequence length="596" mass="67992">MSRAENFYKEKINSAKDKINILDKSISYIGWGRLAIVLVGIAAGYKLYKSSNFLNLILVELLILALFILVAIIHGKKINERNKLNILLEINEKGLNRLNGKYKEDEDKGEELIEEGHPFCEDLDVFGNNSLFQMVNTTRTKSGRKKLKEILLLKNLPSKEVVNKKQKAIKELGEKVEWRQKLYIDGTFKKNKGEELEELIKWGKTPSETSSVKLIIAGIFIVVTLALIIACTFKILPFSIVILDLMINYVVIKMLTKDMNHVMELFHSIKNSVRAYSNILNLIEKEEFISEYLNETKAKLTIGGESSCSKEMNRLADLLDWVGDSMANAYYFILNVFVFADVFILFNLDKWKEKNGDSIEKWLEVMGEFDALSSISNISFDHEDWCFGNITEKEIKGVNMAHPLIGDRAVANTYELVTPKQITLITGSNMSGKSTFLRTVGINLLLTYIGAPACANEFSCPIMNIYTCMRTKDNLEESISSFYAEILRIKLIIDACKRGEEVFVLLDEIFKGTNSKDRHIGATVLIKQLISNGARGLVSTHDLELCDLEEEMKEVENYNFREYYKDNKIQFDYKLRKGKSNTQNAVYLMRLAGIDF</sequence>
<evidence type="ECO:0000256" key="2">
    <source>
        <dbReference type="ARBA" id="ARBA00022840"/>
    </source>
</evidence>
<dbReference type="GO" id="GO:0005524">
    <property type="term" value="F:ATP binding"/>
    <property type="evidence" value="ECO:0007669"/>
    <property type="project" value="UniProtKB-KW"/>
</dbReference>
<keyword evidence="4" id="KW-1133">Transmembrane helix</keyword>
<evidence type="ECO:0000259" key="5">
    <source>
        <dbReference type="SMART" id="SM00534"/>
    </source>
</evidence>
<dbReference type="InterPro" id="IPR045076">
    <property type="entry name" value="MutS"/>
</dbReference>
<dbReference type="Pfam" id="PF00488">
    <property type="entry name" value="MutS_V"/>
    <property type="match status" value="1"/>
</dbReference>
<organism evidence="6 7">
    <name type="scientific">Clostridium paraputrificum</name>
    <dbReference type="NCBI Taxonomy" id="29363"/>
    <lineage>
        <taxon>Bacteria</taxon>
        <taxon>Bacillati</taxon>
        <taxon>Bacillota</taxon>
        <taxon>Clostridia</taxon>
        <taxon>Eubacteriales</taxon>
        <taxon>Clostridiaceae</taxon>
        <taxon>Clostridium</taxon>
    </lineage>
</organism>
<evidence type="ECO:0000256" key="1">
    <source>
        <dbReference type="ARBA" id="ARBA00022741"/>
    </source>
</evidence>
<dbReference type="PANTHER" id="PTHR11361:SF99">
    <property type="entry name" value="DNA MISMATCH REPAIR PROTEIN"/>
    <property type="match status" value="1"/>
</dbReference>
<dbReference type="SMART" id="SM00534">
    <property type="entry name" value="MUTSac"/>
    <property type="match status" value="1"/>
</dbReference>
<gene>
    <name evidence="6" type="ORF">CP373A1_10165</name>
</gene>
<evidence type="ECO:0000256" key="4">
    <source>
        <dbReference type="SAM" id="Phobius"/>
    </source>
</evidence>
<evidence type="ECO:0000313" key="6">
    <source>
        <dbReference type="EMBL" id="OBY10857.1"/>
    </source>
</evidence>
<dbReference type="SUPFAM" id="SSF52540">
    <property type="entry name" value="P-loop containing nucleoside triphosphate hydrolases"/>
    <property type="match status" value="1"/>
</dbReference>
<keyword evidence="3" id="KW-0238">DNA-binding</keyword>
<feature type="transmembrane region" description="Helical" evidence="4">
    <location>
        <begin position="53"/>
        <end position="73"/>
    </location>
</feature>
<dbReference type="eggNOG" id="COG0249">
    <property type="taxonomic scope" value="Bacteria"/>
</dbReference>
<protein>
    <submittedName>
        <fullName evidence="6">DNA mismatch repair protein MutS</fullName>
    </submittedName>
</protein>
<dbReference type="Gene3D" id="3.40.50.300">
    <property type="entry name" value="P-loop containing nucleotide triphosphate hydrolases"/>
    <property type="match status" value="1"/>
</dbReference>
<dbReference type="InterPro" id="IPR027417">
    <property type="entry name" value="P-loop_NTPase"/>
</dbReference>
<dbReference type="InterPro" id="IPR036187">
    <property type="entry name" value="DNA_mismatch_repair_MutS_sf"/>
</dbReference>
<dbReference type="Gene3D" id="1.10.1420.10">
    <property type="match status" value="1"/>
</dbReference>
<evidence type="ECO:0000313" key="7">
    <source>
        <dbReference type="Proteomes" id="UP000092714"/>
    </source>
</evidence>
<feature type="transmembrane region" description="Helical" evidence="4">
    <location>
        <begin position="329"/>
        <end position="348"/>
    </location>
</feature>
<feature type="domain" description="DNA mismatch repair proteins mutS family" evidence="5">
    <location>
        <begin position="420"/>
        <end position="596"/>
    </location>
</feature>
<keyword evidence="7" id="KW-1185">Reference proteome</keyword>
<keyword evidence="2" id="KW-0067">ATP-binding</keyword>
<reference evidence="6 7" key="1">
    <citation type="submission" date="2016-06" db="EMBL/GenBank/DDBJ databases">
        <authorList>
            <person name="Kjaerup R.B."/>
            <person name="Dalgaard T.S."/>
            <person name="Juul-Madsen H.R."/>
        </authorList>
    </citation>
    <scope>NUCLEOTIDE SEQUENCE [LARGE SCALE GENOMIC DNA]</scope>
    <source>
        <strain evidence="6 7">373-A1</strain>
    </source>
</reference>
<dbReference type="GO" id="GO:0006298">
    <property type="term" value="P:mismatch repair"/>
    <property type="evidence" value="ECO:0007669"/>
    <property type="project" value="InterPro"/>
</dbReference>
<dbReference type="GO" id="GO:0030983">
    <property type="term" value="F:mismatched DNA binding"/>
    <property type="evidence" value="ECO:0007669"/>
    <property type="project" value="InterPro"/>
</dbReference>
<dbReference type="GO" id="GO:0140664">
    <property type="term" value="F:ATP-dependent DNA damage sensor activity"/>
    <property type="evidence" value="ECO:0007669"/>
    <property type="project" value="InterPro"/>
</dbReference>
<keyword evidence="4" id="KW-0812">Transmembrane</keyword>
<dbReference type="OrthoDB" id="9802448at2"/>
<dbReference type="Proteomes" id="UP000092714">
    <property type="component" value="Unassembled WGS sequence"/>
</dbReference>
<name>A0A174QRW2_9CLOT</name>